<evidence type="ECO:0000313" key="7">
    <source>
        <dbReference type="Proteomes" id="UP001556118"/>
    </source>
</evidence>
<dbReference type="Proteomes" id="UP001556118">
    <property type="component" value="Unassembled WGS sequence"/>
</dbReference>
<protein>
    <submittedName>
        <fullName evidence="6">M16 family metallopeptidase</fullName>
    </submittedName>
</protein>
<evidence type="ECO:0000256" key="2">
    <source>
        <dbReference type="ARBA" id="ARBA00023049"/>
    </source>
</evidence>
<keyword evidence="2" id="KW-0378">Hydrolase</keyword>
<accession>A0ABV3R7X3</accession>
<dbReference type="InterPro" id="IPR007863">
    <property type="entry name" value="Peptidase_M16_C"/>
</dbReference>
<comment type="caution">
    <text evidence="6">The sequence shown here is derived from an EMBL/GenBank/DDBJ whole genome shotgun (WGS) entry which is preliminary data.</text>
</comment>
<dbReference type="RefSeq" id="WP_367769312.1">
    <property type="nucleotide sequence ID" value="NZ_JBFNXR010000019.1"/>
</dbReference>
<comment type="similarity">
    <text evidence="1">Belongs to the peptidase M16 family.</text>
</comment>
<keyword evidence="2" id="KW-0645">Protease</keyword>
<keyword evidence="7" id="KW-1185">Reference proteome</keyword>
<evidence type="ECO:0000256" key="1">
    <source>
        <dbReference type="ARBA" id="ARBA00007261"/>
    </source>
</evidence>
<gene>
    <name evidence="6" type="ORF">ABUH87_03055</name>
</gene>
<dbReference type="EMBL" id="JBFNXR010000019">
    <property type="protein sequence ID" value="MEW9854160.1"/>
    <property type="molecule type" value="Genomic_DNA"/>
</dbReference>
<keyword evidence="2" id="KW-0482">Metalloprotease</keyword>
<dbReference type="PANTHER" id="PTHR11851">
    <property type="entry name" value="METALLOPROTEASE"/>
    <property type="match status" value="1"/>
</dbReference>
<dbReference type="InterPro" id="IPR011249">
    <property type="entry name" value="Metalloenz_LuxS/M16"/>
</dbReference>
<dbReference type="Pfam" id="PF05193">
    <property type="entry name" value="Peptidase_M16_C"/>
    <property type="match status" value="2"/>
</dbReference>
<sequence length="929" mass="99264">MTAASPQELVRAVDIPYEKFTLDNGLTVIVHTDRKAPVVGVTTYYRVGSKHEPRGKTGFAHLYEHLFFGGSANAPSFDIPLEAAGSTSTNGTTWYDRTNYIETVPTGALELALFLESDRMGYLLPAVTQEKLDKQRGVVQNEKRQSDNQPYGLMDYAIGEGLFPVGHPYRHATIGSMEDLDAATLADVRKWFTDNYGPNNVVLSLSGDIDAATARPLVEKWFGAIPRGPEVPAVEAAPVTLPAPKSREMADRVPVTRLTRNWSGPGLNHPDSVALTIGLNILGGLASSRLDNELVRGKELAVAVTAGAQTFEQVSFLQAMMDVKPGVGRNEAEAAFDQVISRLVNEGPTPDEVRRAVTRTISSAIGGLEVVGGMSGKGATLAEGELYSDNPAKYKEDLARMAALTPEDVRAALQRWLSRPVFALDVVPGERTETGETMGGWGDEADKQAASPDPKQSVSQAAAAPDRTAPPVTTIADLDFPDVEHATLSNGMPVALARRTAIPKVSLSLSFDAGFAADAQDKPGTQALMLAALEEGTTTRDATRIAEEQERLGAAISTGGSIDRSSIAMSALTPNLAPSLALLADIALRPAFRPEDVARVQRQQLTALQQANASPGSLAQRTLSGLLFAEHPYAQPSDGLGNADALASLTPDDLRAAHCKWLRPDLARVTAVGDITMEQLLPLLEKAFADWKAPSTPAPQKALGMPPPQPQARVVVLNRPNSPQSFIVGGRVLPISGRTEGTEALNLANDVLGGSFLSRLNGDLREDKGWSYGVYSAVSRPVGPRTLLVLAPVQSDKTGASLRAVLDNMEAFPGEAPVTPVELQRVTEGAIRAMPNSFQTNGSVLQAIETNELLDRPDAYYETLASKYRQLGAPAIEAAAREYLRPEGLTIVIVGDRKVIEPQLKGLGMPVEYREAPALGETDNEGNDE</sequence>
<evidence type="ECO:0000259" key="5">
    <source>
        <dbReference type="Pfam" id="PF05193"/>
    </source>
</evidence>
<feature type="domain" description="Peptidase M16 C-terminal" evidence="5">
    <location>
        <begin position="183"/>
        <end position="358"/>
    </location>
</feature>
<dbReference type="InterPro" id="IPR050361">
    <property type="entry name" value="MPP/UQCRC_Complex"/>
</dbReference>
<evidence type="ECO:0000313" key="6">
    <source>
        <dbReference type="EMBL" id="MEW9854160.1"/>
    </source>
</evidence>
<feature type="domain" description="Peptidase M16 N-terminal" evidence="4">
    <location>
        <begin position="28"/>
        <end position="150"/>
    </location>
</feature>
<dbReference type="Gene3D" id="3.30.830.10">
    <property type="entry name" value="Metalloenzyme, LuxS/M16 peptidase-like"/>
    <property type="match status" value="4"/>
</dbReference>
<feature type="domain" description="Peptidase M16 N-terminal" evidence="4">
    <location>
        <begin position="494"/>
        <end position="634"/>
    </location>
</feature>
<proteinExistence type="inferred from homology"/>
<dbReference type="SUPFAM" id="SSF63411">
    <property type="entry name" value="LuxS/MPP-like metallohydrolase"/>
    <property type="match status" value="4"/>
</dbReference>
<feature type="region of interest" description="Disordered" evidence="3">
    <location>
        <begin position="428"/>
        <end position="473"/>
    </location>
</feature>
<name>A0ABV3R7X3_9SPHN</name>
<feature type="domain" description="Peptidase M16 C-terminal" evidence="5">
    <location>
        <begin position="648"/>
        <end position="826"/>
    </location>
</feature>
<organism evidence="6 7">
    <name type="scientific">Novosphingobium rhizovicinum</name>
    <dbReference type="NCBI Taxonomy" id="3228928"/>
    <lineage>
        <taxon>Bacteria</taxon>
        <taxon>Pseudomonadati</taxon>
        <taxon>Pseudomonadota</taxon>
        <taxon>Alphaproteobacteria</taxon>
        <taxon>Sphingomonadales</taxon>
        <taxon>Sphingomonadaceae</taxon>
        <taxon>Novosphingobium</taxon>
    </lineage>
</organism>
<dbReference type="Pfam" id="PF00675">
    <property type="entry name" value="Peptidase_M16"/>
    <property type="match status" value="2"/>
</dbReference>
<dbReference type="InterPro" id="IPR011765">
    <property type="entry name" value="Pept_M16_N"/>
</dbReference>
<dbReference type="PANTHER" id="PTHR11851:SF49">
    <property type="entry name" value="MITOCHONDRIAL-PROCESSING PEPTIDASE SUBUNIT ALPHA"/>
    <property type="match status" value="1"/>
</dbReference>
<evidence type="ECO:0000256" key="3">
    <source>
        <dbReference type="SAM" id="MobiDB-lite"/>
    </source>
</evidence>
<reference evidence="6 7" key="1">
    <citation type="submission" date="2024-06" db="EMBL/GenBank/DDBJ databases">
        <title>Novosphingobium rhizovicinus M1R2S20.</title>
        <authorList>
            <person name="Sun J.-Q."/>
        </authorList>
    </citation>
    <scope>NUCLEOTIDE SEQUENCE [LARGE SCALE GENOMIC DNA]</scope>
    <source>
        <strain evidence="6 7">M1R2S20</strain>
    </source>
</reference>
<evidence type="ECO:0000259" key="4">
    <source>
        <dbReference type="Pfam" id="PF00675"/>
    </source>
</evidence>